<dbReference type="Gene3D" id="3.40.30.10">
    <property type="entry name" value="Glutaredoxin"/>
    <property type="match status" value="1"/>
</dbReference>
<accession>A0AAX4PGZ4</accession>
<keyword evidence="5" id="KW-1185">Reference proteome</keyword>
<dbReference type="Proteomes" id="UP001472866">
    <property type="component" value="Chromosome 12"/>
</dbReference>
<dbReference type="InterPro" id="IPR040079">
    <property type="entry name" value="Glutathione_S-Trfase"/>
</dbReference>
<evidence type="ECO:0000313" key="4">
    <source>
        <dbReference type="EMBL" id="WZN65358.1"/>
    </source>
</evidence>
<evidence type="ECO:0000259" key="2">
    <source>
        <dbReference type="PROSITE" id="PS50404"/>
    </source>
</evidence>
<dbReference type="PANTHER" id="PTHR43968">
    <property type="match status" value="1"/>
</dbReference>
<evidence type="ECO:0000256" key="1">
    <source>
        <dbReference type="SAM" id="MobiDB-lite"/>
    </source>
</evidence>
<dbReference type="SUPFAM" id="SSF47616">
    <property type="entry name" value="GST C-terminal domain-like"/>
    <property type="match status" value="1"/>
</dbReference>
<dbReference type="AlphaFoldDB" id="A0AAX4PGZ4"/>
<name>A0AAX4PGZ4_9CHLO</name>
<dbReference type="GO" id="GO:0005737">
    <property type="term" value="C:cytoplasm"/>
    <property type="evidence" value="ECO:0007669"/>
    <property type="project" value="TreeGrafter"/>
</dbReference>
<dbReference type="InterPro" id="IPR004045">
    <property type="entry name" value="Glutathione_S-Trfase_N"/>
</dbReference>
<dbReference type="EMBL" id="CP151512">
    <property type="protein sequence ID" value="WZN65358.1"/>
    <property type="molecule type" value="Genomic_DNA"/>
</dbReference>
<gene>
    <name evidence="4" type="ORF">HKI87_12g69160</name>
</gene>
<feature type="domain" description="GST C-terminal" evidence="3">
    <location>
        <begin position="117"/>
        <end position="242"/>
    </location>
</feature>
<protein>
    <submittedName>
        <fullName evidence="4">Glutathione S-transferase</fullName>
    </submittedName>
</protein>
<dbReference type="PANTHER" id="PTHR43968:SF6">
    <property type="entry name" value="GLUTATHIONE S-TRANSFERASE OMEGA"/>
    <property type="match status" value="1"/>
</dbReference>
<dbReference type="SUPFAM" id="SSF52833">
    <property type="entry name" value="Thioredoxin-like"/>
    <property type="match status" value="1"/>
</dbReference>
<feature type="region of interest" description="Disordered" evidence="1">
    <location>
        <begin position="1"/>
        <end position="22"/>
    </location>
</feature>
<dbReference type="Gene3D" id="1.20.1050.10">
    <property type="match status" value="1"/>
</dbReference>
<dbReference type="CDD" id="cd00299">
    <property type="entry name" value="GST_C_family"/>
    <property type="match status" value="1"/>
</dbReference>
<evidence type="ECO:0000259" key="3">
    <source>
        <dbReference type="PROSITE" id="PS50405"/>
    </source>
</evidence>
<dbReference type="InterPro" id="IPR036249">
    <property type="entry name" value="Thioredoxin-like_sf"/>
</dbReference>
<dbReference type="InterPro" id="IPR010987">
    <property type="entry name" value="Glutathione-S-Trfase_C-like"/>
</dbReference>
<organism evidence="4 5">
    <name type="scientific">Chloropicon roscoffensis</name>
    <dbReference type="NCBI Taxonomy" id="1461544"/>
    <lineage>
        <taxon>Eukaryota</taxon>
        <taxon>Viridiplantae</taxon>
        <taxon>Chlorophyta</taxon>
        <taxon>Chloropicophyceae</taxon>
        <taxon>Chloropicales</taxon>
        <taxon>Chloropicaceae</taxon>
        <taxon>Chloropicon</taxon>
    </lineage>
</organism>
<evidence type="ECO:0000313" key="5">
    <source>
        <dbReference type="Proteomes" id="UP001472866"/>
    </source>
</evidence>
<reference evidence="4 5" key="1">
    <citation type="submission" date="2024-03" db="EMBL/GenBank/DDBJ databases">
        <title>Complete genome sequence of the green alga Chloropicon roscoffensis RCC1871.</title>
        <authorList>
            <person name="Lemieux C."/>
            <person name="Pombert J.-F."/>
            <person name="Otis C."/>
            <person name="Turmel M."/>
        </authorList>
    </citation>
    <scope>NUCLEOTIDE SEQUENCE [LARGE SCALE GENOMIC DNA]</scope>
    <source>
        <strain evidence="4 5">RCC1871</strain>
    </source>
</reference>
<dbReference type="InterPro" id="IPR036282">
    <property type="entry name" value="Glutathione-S-Trfase_C_sf"/>
</dbReference>
<dbReference type="SFLD" id="SFLDS00019">
    <property type="entry name" value="Glutathione_Transferase_(cytos"/>
    <property type="match status" value="1"/>
</dbReference>
<proteinExistence type="predicted"/>
<feature type="domain" description="GST N-terminal" evidence="2">
    <location>
        <begin position="26"/>
        <end position="110"/>
    </location>
</feature>
<dbReference type="CDD" id="cd00570">
    <property type="entry name" value="GST_N_family"/>
    <property type="match status" value="1"/>
</dbReference>
<dbReference type="InterPro" id="IPR050983">
    <property type="entry name" value="GST_Omega/HSP26"/>
</dbReference>
<dbReference type="Pfam" id="PF13417">
    <property type="entry name" value="GST_N_3"/>
    <property type="match status" value="1"/>
</dbReference>
<dbReference type="PROSITE" id="PS50405">
    <property type="entry name" value="GST_CTER"/>
    <property type="match status" value="1"/>
</dbReference>
<sequence length="273" mass="30445">MATTTSTVGLAQRVARPAPRRSTRASAAKLYDVPVSNNGARVRIALYAKGLVPDRVEIVSPSELGGIKSEEYMALQPKGQMPLLVTESGLPIWESEVILGYVLDKYDGEGPSFTLDTAEERALSTLSTKVFDTFIQPVQGCMYRKSPSAEQRAAELKVIDENLHILESLCSADGPYFVGGRPCKTDMSLFPSFVFFEFMLETQFGWPDAFYDKPKLRAWYEYLKAGEGSDFAGVTARVYGEIFDALKAWEEGGRWEVQGIKEHLEVDLKWVYP</sequence>
<dbReference type="Pfam" id="PF13410">
    <property type="entry name" value="GST_C_2"/>
    <property type="match status" value="1"/>
</dbReference>
<dbReference type="PROSITE" id="PS50404">
    <property type="entry name" value="GST_NTER"/>
    <property type="match status" value="1"/>
</dbReference>